<accession>A0ABT0FSE8</accession>
<name>A0ABT0FSE8_9ACTN</name>
<feature type="domain" description="DUF6531" evidence="3">
    <location>
        <begin position="220"/>
        <end position="291"/>
    </location>
</feature>
<dbReference type="Pfam" id="PF20148">
    <property type="entry name" value="DUF6531"/>
    <property type="match status" value="1"/>
</dbReference>
<dbReference type="Proteomes" id="UP001317259">
    <property type="component" value="Unassembled WGS sequence"/>
</dbReference>
<dbReference type="EMBL" id="JAKRKC020000001">
    <property type="protein sequence ID" value="MCK2214920.1"/>
    <property type="molecule type" value="Genomic_DNA"/>
</dbReference>
<evidence type="ECO:0000259" key="3">
    <source>
        <dbReference type="Pfam" id="PF20148"/>
    </source>
</evidence>
<feature type="compositionally biased region" description="Polar residues" evidence="1">
    <location>
        <begin position="632"/>
        <end position="641"/>
    </location>
</feature>
<evidence type="ECO:0000256" key="2">
    <source>
        <dbReference type="SAM" id="Phobius"/>
    </source>
</evidence>
<keyword evidence="2" id="KW-0812">Transmembrane</keyword>
<dbReference type="Gene3D" id="2.180.10.10">
    <property type="entry name" value="RHS repeat-associated core"/>
    <property type="match status" value="3"/>
</dbReference>
<sequence>MRAAVRPAVQRARDAETDRARARRIADEAARLRGDAESRAVRELEDALDGSGIKNKTFLEKAWDVISTPFRSWDDFVSFAGKVAMVAGLVVLVIGTGGLAGAILAGVAVAAGAVVLADALNKYRQGRGSLGQVALAAVGVLPFGKGAGLLAQSVKALSRLRGAAALVRGGGGRALGLGALRAGLGGTATSIRSAINAGGTRAGAAANAAWQRGRQFFSKDPVHFPTGIVLLPQTDVDLPGVLPLRLERTHLSAHRTGRWFGRSWASTLDQRVEVDDEGVCLVTETGVLLAFPHPSPDGGEPALPADGPRLELRADGDAYTVTDPLTGRTTHFAGPGEVRPVSAVTDRNGNRIDFHYTPDGLLTDVTHSGGYHLDVETRQGRVVEIRLRGAGQTLLTYGYDDDTGDLTEVVNSSGLPLRFSYDEEGRMTRWLDRIGTWYAYTYDEEGRCVSGTGAGGVFATEIGYGDGVTTARDSLGHTTTYHYNDLLQVTRETDPLGHATHYRWDPFDRLLARTDPLGATTEFGYDDAGALLSVVRPDGAVRRVTRTPLHLPETVTDHDGTTTTFTYDDRGNPLSDGTTTCSYDERGALTSITDALGHTHALRNDPAGLPVAITDPLGGTTRHDRDPFGRVTATTDPLGNTTRHTWTVEGRPATRTLPGGATEHRRYDAENNLIEHVDALGQVTRTEIGPFDQPAARTTPDGARLEFAYDTELRLLAVTDPQGLTWRYTYDAAGGLTEESDFDQRVITYARDPAGRVTERVNGAGQSTTYVHDVLGQVVARHSGGQATTFAYDELGRLVRAANADAVLTFARDAAGRVTAETCNGRAVTSAYDAAGRRTARRTPSGARTAWAYDACGQPASVRTGGQTIRFGYDPAGREISRDFGADVTLTSHWSADSRLDSQILTAGPAQRVVQSRRYGYRADGHVTEIDDLLAGPRRFDLDPVGRVTGVLGPGWSERYAYNVAGQVTDALWPAPADSRGPRAYTGTLIRQAGRTHYAYDRQGRLVLRRQKGLSAKPRTWHYTWDADDRLTSVTTPDGTRWRYLYDPLGRRIAKEHADGTHRTDFVWDGLTLAEQSTGDRTTSWDWQPGTFHPLAQTDRHHDQDRYDERFHAITTDLIGTPTALVAPDGTLTWRPRPHTLWGAGPADTDCPLRFPGQYADPESGLHYNFFRYYDPESARYLSDDPLGLLGGSDPGAYVVNPYSWCDPFGLSPYRPQGASRPYVNPRGNWTNDLYTVDRQKMLKHLDGTPGESQFLFHVEAEKLALDAAAFADANNLWVLNKARVLVTNGPIGVHARTGHLTDWITVTRSGKKIHAWPMLPSSVP</sequence>
<dbReference type="PANTHER" id="PTHR32305:SF15">
    <property type="entry name" value="PROTEIN RHSA-RELATED"/>
    <property type="match status" value="1"/>
</dbReference>
<dbReference type="RefSeq" id="WP_247815245.1">
    <property type="nucleotide sequence ID" value="NZ_JAKRKC020000001.1"/>
</dbReference>
<evidence type="ECO:0000313" key="5">
    <source>
        <dbReference type="Proteomes" id="UP001317259"/>
    </source>
</evidence>
<protein>
    <submittedName>
        <fullName evidence="4">DUF6531 domain-containing protein</fullName>
    </submittedName>
</protein>
<comment type="caution">
    <text evidence="4">The sequence shown here is derived from an EMBL/GenBank/DDBJ whole genome shotgun (WGS) entry which is preliminary data.</text>
</comment>
<dbReference type="NCBIfam" id="TIGR01643">
    <property type="entry name" value="YD_repeat_2x"/>
    <property type="match status" value="12"/>
</dbReference>
<dbReference type="InterPro" id="IPR031325">
    <property type="entry name" value="RHS_repeat"/>
</dbReference>
<dbReference type="InterPro" id="IPR050708">
    <property type="entry name" value="T6SS_VgrG/RHS"/>
</dbReference>
<keyword evidence="5" id="KW-1185">Reference proteome</keyword>
<feature type="region of interest" description="Disordered" evidence="1">
    <location>
        <begin position="619"/>
        <end position="641"/>
    </location>
</feature>
<dbReference type="Pfam" id="PF05593">
    <property type="entry name" value="RHS_repeat"/>
    <property type="match status" value="6"/>
</dbReference>
<evidence type="ECO:0000256" key="1">
    <source>
        <dbReference type="SAM" id="MobiDB-lite"/>
    </source>
</evidence>
<feature type="transmembrane region" description="Helical" evidence="2">
    <location>
        <begin position="100"/>
        <end position="121"/>
    </location>
</feature>
<dbReference type="InterPro" id="IPR022385">
    <property type="entry name" value="Rhs_assc_core"/>
</dbReference>
<dbReference type="InterPro" id="IPR045351">
    <property type="entry name" value="DUF6531"/>
</dbReference>
<feature type="transmembrane region" description="Helical" evidence="2">
    <location>
        <begin position="133"/>
        <end position="151"/>
    </location>
</feature>
<dbReference type="PANTHER" id="PTHR32305">
    <property type="match status" value="1"/>
</dbReference>
<keyword evidence="2" id="KW-1133">Transmembrane helix</keyword>
<reference evidence="4 5" key="1">
    <citation type="submission" date="2022-04" db="EMBL/GenBank/DDBJ databases">
        <title>Genome draft of Actinomadura sp. ATCC 31491.</title>
        <authorList>
            <person name="Shi X."/>
            <person name="Du Y."/>
        </authorList>
    </citation>
    <scope>NUCLEOTIDE SEQUENCE [LARGE SCALE GENOMIC DNA]</scope>
    <source>
        <strain evidence="4 5">ATCC 31491</strain>
    </source>
</reference>
<dbReference type="InterPro" id="IPR006530">
    <property type="entry name" value="YD"/>
</dbReference>
<evidence type="ECO:0000313" key="4">
    <source>
        <dbReference type="EMBL" id="MCK2214920.1"/>
    </source>
</evidence>
<dbReference type="PRINTS" id="PR00394">
    <property type="entry name" value="RHSPROTEIN"/>
</dbReference>
<feature type="region of interest" description="Disordered" evidence="1">
    <location>
        <begin position="552"/>
        <end position="571"/>
    </location>
</feature>
<proteinExistence type="predicted"/>
<organism evidence="4 5">
    <name type="scientific">Actinomadura luzonensis</name>
    <dbReference type="NCBI Taxonomy" id="2805427"/>
    <lineage>
        <taxon>Bacteria</taxon>
        <taxon>Bacillati</taxon>
        <taxon>Actinomycetota</taxon>
        <taxon>Actinomycetes</taxon>
        <taxon>Streptosporangiales</taxon>
        <taxon>Thermomonosporaceae</taxon>
        <taxon>Actinomadura</taxon>
    </lineage>
</organism>
<gene>
    <name evidence="4" type="ORF">MF672_014160</name>
</gene>
<keyword evidence="2" id="KW-0472">Membrane</keyword>
<dbReference type="NCBIfam" id="TIGR03696">
    <property type="entry name" value="Rhs_assc_core"/>
    <property type="match status" value="1"/>
</dbReference>